<evidence type="ECO:0000313" key="3">
    <source>
        <dbReference type="Proteomes" id="UP000002895"/>
    </source>
</evidence>
<gene>
    <name evidence="2" type="ordered locus">EHR_04725</name>
</gene>
<feature type="region of interest" description="Disordered" evidence="1">
    <location>
        <begin position="195"/>
        <end position="232"/>
    </location>
</feature>
<name>I6SWX2_ENTHA</name>
<dbReference type="AlphaFoldDB" id="I6SWX2"/>
<protein>
    <submittedName>
        <fullName evidence="2">Uncharacterized protein</fullName>
    </submittedName>
</protein>
<dbReference type="Proteomes" id="UP000002895">
    <property type="component" value="Chromosome"/>
</dbReference>
<organism evidence="2 3">
    <name type="scientific">Enterococcus hirae (strain ATCC 9790 / DSM 20160 / JCM 8729 / LMG 6399 / NBRC 3181 / NCIMB 6459 / NCDO 1258 / NCTC 12367 / WDCM 00089 / R)</name>
    <dbReference type="NCBI Taxonomy" id="768486"/>
    <lineage>
        <taxon>Bacteria</taxon>
        <taxon>Bacillati</taxon>
        <taxon>Bacillota</taxon>
        <taxon>Bacilli</taxon>
        <taxon>Lactobacillales</taxon>
        <taxon>Enterococcaceae</taxon>
        <taxon>Enterococcus</taxon>
    </lineage>
</organism>
<proteinExistence type="predicted"/>
<dbReference type="EMBL" id="CP003504">
    <property type="protein sequence ID" value="AFM69907.1"/>
    <property type="molecule type" value="Genomic_DNA"/>
</dbReference>
<dbReference type="PATRIC" id="fig|768486.3.peg.907"/>
<evidence type="ECO:0000313" key="2">
    <source>
        <dbReference type="EMBL" id="AFM69907.1"/>
    </source>
</evidence>
<evidence type="ECO:0000256" key="1">
    <source>
        <dbReference type="SAM" id="MobiDB-lite"/>
    </source>
</evidence>
<dbReference type="HOGENOM" id="CLU_1193329_0_0_9"/>
<accession>I6SWX2</accession>
<reference evidence="2 3" key="1">
    <citation type="journal article" date="2012" name="J. Bacteriol.">
        <title>Genome sequence of Enterococcus hirae (Streptococcus faecalis) ATCC 9790, a model organism for the study of ion transport, bioenergetics, and copper homeostasis.</title>
        <authorList>
            <person name="Gaechter T."/>
            <person name="Wunderlin C."/>
            <person name="Schmidheini T."/>
            <person name="Solioz M."/>
        </authorList>
    </citation>
    <scope>NUCLEOTIDE SEQUENCE [LARGE SCALE GENOMIC DNA]</scope>
    <source>
        <strain evidence="3">ATCC 9790 / DSM 20160 / JCM 8729 / LMG 6399 / NBRC 3181 / NCIMB 6459 / NCDO 1258 / NCTC 12367 / WDCM 00089 / R</strain>
    </source>
</reference>
<keyword evidence="3" id="KW-1185">Reference proteome</keyword>
<sequence length="232" mass="26878">MADYSKVKHVKEQIDHQDGLTPEEKQALHNDLDARIAKFNSQAILFEEAVADLSEKNMDLHKMFKKDVPQERIDLLKGIKDESNLDWLTKNVLTEELVRKQVAQEKLDTYKALMSDKQLTREVVASIKQSKEYSEEIKKALISEINPSEEAKKNNIKKISVIKQEFFIRKQLLEVLKELVATDKTYQPLFEQIEKATNSNEKQNDDRHGSNGRLSKRASTFFICSRKDSRTP</sequence>
<dbReference type="KEGG" id="ehr:EHR_04725"/>